<dbReference type="EMBL" id="JABFTP020000042">
    <property type="protein sequence ID" value="KAL3270771.1"/>
    <property type="molecule type" value="Genomic_DNA"/>
</dbReference>
<dbReference type="AlphaFoldDB" id="A0ABD2MWG8"/>
<organism evidence="1 2">
    <name type="scientific">Cryptolaemus montrouzieri</name>
    <dbReference type="NCBI Taxonomy" id="559131"/>
    <lineage>
        <taxon>Eukaryota</taxon>
        <taxon>Metazoa</taxon>
        <taxon>Ecdysozoa</taxon>
        <taxon>Arthropoda</taxon>
        <taxon>Hexapoda</taxon>
        <taxon>Insecta</taxon>
        <taxon>Pterygota</taxon>
        <taxon>Neoptera</taxon>
        <taxon>Endopterygota</taxon>
        <taxon>Coleoptera</taxon>
        <taxon>Polyphaga</taxon>
        <taxon>Cucujiformia</taxon>
        <taxon>Coccinelloidea</taxon>
        <taxon>Coccinellidae</taxon>
        <taxon>Scymninae</taxon>
        <taxon>Scymnini</taxon>
        <taxon>Cryptolaemus</taxon>
    </lineage>
</organism>
<comment type="caution">
    <text evidence="1">The sequence shown here is derived from an EMBL/GenBank/DDBJ whole genome shotgun (WGS) entry which is preliminary data.</text>
</comment>
<evidence type="ECO:0000313" key="1">
    <source>
        <dbReference type="EMBL" id="KAL3270771.1"/>
    </source>
</evidence>
<reference evidence="1 2" key="1">
    <citation type="journal article" date="2021" name="BMC Biol.">
        <title>Horizontally acquired antibacterial genes associated with adaptive radiation of ladybird beetles.</title>
        <authorList>
            <person name="Li H.S."/>
            <person name="Tang X.F."/>
            <person name="Huang Y.H."/>
            <person name="Xu Z.Y."/>
            <person name="Chen M.L."/>
            <person name="Du X.Y."/>
            <person name="Qiu B.Y."/>
            <person name="Chen P.T."/>
            <person name="Zhang W."/>
            <person name="Slipinski A."/>
            <person name="Escalona H.E."/>
            <person name="Waterhouse R.M."/>
            <person name="Zwick A."/>
            <person name="Pang H."/>
        </authorList>
    </citation>
    <scope>NUCLEOTIDE SEQUENCE [LARGE SCALE GENOMIC DNA]</scope>
    <source>
        <strain evidence="1">SYSU2018</strain>
    </source>
</reference>
<proteinExistence type="predicted"/>
<sequence>MMLPKTWFAENDLILNISKTEVMVIQYFTPSLPMRVFADKEIIELASSTLFLGLNIDSHLKSILTRLPHGHRASVMPLESYQISTSPGNEIMILPKTWFAENDLRLNISKTEVMVIQYFTPSLPMRVFADKEIIELDSSTSFLGLKIDSHLRSILTRLPQGHRASVMPLESYQIR</sequence>
<evidence type="ECO:0000313" key="2">
    <source>
        <dbReference type="Proteomes" id="UP001516400"/>
    </source>
</evidence>
<accession>A0ABD2MWG8</accession>
<keyword evidence="2" id="KW-1185">Reference proteome</keyword>
<protein>
    <submittedName>
        <fullName evidence="1">Uncharacterized protein</fullName>
    </submittedName>
</protein>
<dbReference type="Proteomes" id="UP001516400">
    <property type="component" value="Unassembled WGS sequence"/>
</dbReference>
<name>A0ABD2MWG8_9CUCU</name>
<gene>
    <name evidence="1" type="ORF">HHI36_021297</name>
</gene>